<accession>A0AAD5V9C6</accession>
<sequence length="255" mass="29059">MSHSSAPPDLVIGTPAPPPWDFPNADVVLRTCDLVNFRVHIDIMLLSSQTFKDRVPPRTASAHCAHCPCRSHDHHRPSVIHVHEDSHTLDILLRYIYPQNRPTTLAVSDAAKVLKAAQSHGMVAVEQQVRECWAQLMDTHPLEVYVEAAKNRWKDDMRLAAKASLSHPIDQEYNPVMEKMTAGTYFRLIAYHRRCTEAALSTVTNLDWLLREAEETKWEPSFLKFKAKTCFCADACGKRRRSRGYNMVQRLSRGC</sequence>
<keyword evidence="2" id="KW-1185">Reference proteome</keyword>
<protein>
    <recommendedName>
        <fullName evidence="3">BTB domain-containing protein</fullName>
    </recommendedName>
</protein>
<dbReference type="Gene3D" id="3.30.710.10">
    <property type="entry name" value="Potassium Channel Kv1.1, Chain A"/>
    <property type="match status" value="1"/>
</dbReference>
<organism evidence="1 2">
    <name type="scientific">Meripilus lineatus</name>
    <dbReference type="NCBI Taxonomy" id="2056292"/>
    <lineage>
        <taxon>Eukaryota</taxon>
        <taxon>Fungi</taxon>
        <taxon>Dikarya</taxon>
        <taxon>Basidiomycota</taxon>
        <taxon>Agaricomycotina</taxon>
        <taxon>Agaricomycetes</taxon>
        <taxon>Polyporales</taxon>
        <taxon>Meripilaceae</taxon>
        <taxon>Meripilus</taxon>
    </lineage>
</organism>
<comment type="caution">
    <text evidence="1">The sequence shown here is derived from an EMBL/GenBank/DDBJ whole genome shotgun (WGS) entry which is preliminary data.</text>
</comment>
<dbReference type="Proteomes" id="UP001212997">
    <property type="component" value="Unassembled WGS sequence"/>
</dbReference>
<dbReference type="AlphaFoldDB" id="A0AAD5V9C6"/>
<evidence type="ECO:0008006" key="3">
    <source>
        <dbReference type="Google" id="ProtNLM"/>
    </source>
</evidence>
<evidence type="ECO:0000313" key="1">
    <source>
        <dbReference type="EMBL" id="KAJ3487885.1"/>
    </source>
</evidence>
<evidence type="ECO:0000313" key="2">
    <source>
        <dbReference type="Proteomes" id="UP001212997"/>
    </source>
</evidence>
<dbReference type="InterPro" id="IPR011333">
    <property type="entry name" value="SKP1/BTB/POZ_sf"/>
</dbReference>
<reference evidence="1" key="1">
    <citation type="submission" date="2022-07" db="EMBL/GenBank/DDBJ databases">
        <title>Genome Sequence of Physisporinus lineatus.</title>
        <authorList>
            <person name="Buettner E."/>
        </authorList>
    </citation>
    <scope>NUCLEOTIDE SEQUENCE</scope>
    <source>
        <strain evidence="1">VT162</strain>
    </source>
</reference>
<name>A0AAD5V9C6_9APHY</name>
<dbReference type="EMBL" id="JANAWD010000080">
    <property type="protein sequence ID" value="KAJ3487885.1"/>
    <property type="molecule type" value="Genomic_DNA"/>
</dbReference>
<gene>
    <name evidence="1" type="ORF">NLI96_g3229</name>
</gene>
<proteinExistence type="predicted"/>